<organism evidence="1 2">
    <name type="scientific">Virgibacillus massiliensis</name>
    <dbReference type="NCBI Taxonomy" id="1462526"/>
    <lineage>
        <taxon>Bacteria</taxon>
        <taxon>Bacillati</taxon>
        <taxon>Bacillota</taxon>
        <taxon>Bacilli</taxon>
        <taxon>Bacillales</taxon>
        <taxon>Bacillaceae</taxon>
        <taxon>Virgibacillus</taxon>
    </lineage>
</organism>
<proteinExistence type="predicted"/>
<comment type="caution">
    <text evidence="1">The sequence shown here is derived from an EMBL/GenBank/DDBJ whole genome shotgun (WGS) entry which is preliminary data.</text>
</comment>
<dbReference type="OrthoDB" id="2564399at2"/>
<evidence type="ECO:0000313" key="1">
    <source>
        <dbReference type="EMBL" id="CDQ38920.1"/>
    </source>
</evidence>
<keyword evidence="2" id="KW-1185">Reference proteome</keyword>
<dbReference type="STRING" id="1462526.BN990_01197"/>
<accession>A0A024Q9P1</accession>
<sequence length="282" mass="32704">MTKRMIDADTGEIIEVSSYRTPEQDKAYREIKKKETAKNRADNPFIFTEMNIGGLEVLNNKDLGYYLILQTYIDYKNMIKSTTDSNLPMTREQMQEVLKISSNKTLVNLVKRFKKQGLLYEEKVGLYGKQHKAFFIADKYCFRKGISGDSRKRKTDKAVKVFMSSLQEVYAQGDFKPADIGFIYKVIPFVHYDSNYLVKNPNERDYSKAEYLTIDDLAQVQGLSRQKTAQKLTNLVYDNKYVFARTKVGNIKELRVKANPFVVYRKAGEPKALGFEFYVNPE</sequence>
<reference evidence="1 2" key="1">
    <citation type="submission" date="2014-03" db="EMBL/GenBank/DDBJ databases">
        <authorList>
            <person name="Urmite Genomes U."/>
        </authorList>
    </citation>
    <scope>NUCLEOTIDE SEQUENCE [LARGE SCALE GENOMIC DNA]</scope>
    <source>
        <strain evidence="1 2">Vm-5</strain>
    </source>
</reference>
<protein>
    <submittedName>
        <fullName evidence="1">Uncharacterized protein</fullName>
    </submittedName>
</protein>
<reference evidence="2" key="2">
    <citation type="submission" date="2014-05" db="EMBL/GenBank/DDBJ databases">
        <title>Draft genome sequence of Virgibacillus massiliensis Vm-5.</title>
        <authorList>
            <person name="Khelaifia S."/>
            <person name="Croce O."/>
            <person name="Lagier J.C."/>
            <person name="Raoult D."/>
        </authorList>
    </citation>
    <scope>NUCLEOTIDE SEQUENCE [LARGE SCALE GENOMIC DNA]</scope>
    <source>
        <strain evidence="2">Vm-5</strain>
    </source>
</reference>
<dbReference type="RefSeq" id="WP_038242903.1">
    <property type="nucleotide sequence ID" value="NZ_BNER01000003.1"/>
</dbReference>
<dbReference type="EMBL" id="CCDP010000001">
    <property type="protein sequence ID" value="CDQ38920.1"/>
    <property type="molecule type" value="Genomic_DNA"/>
</dbReference>
<dbReference type="AlphaFoldDB" id="A0A024Q9P1"/>
<name>A0A024Q9P1_9BACI</name>
<dbReference type="Proteomes" id="UP000028875">
    <property type="component" value="Unassembled WGS sequence"/>
</dbReference>
<evidence type="ECO:0000313" key="2">
    <source>
        <dbReference type="Proteomes" id="UP000028875"/>
    </source>
</evidence>
<gene>
    <name evidence="1" type="ORF">BN990_01197</name>
</gene>
<dbReference type="eggNOG" id="ENOG5033D1T">
    <property type="taxonomic scope" value="Bacteria"/>
</dbReference>